<keyword evidence="3" id="KW-0812">Transmembrane</keyword>
<name>A0A9D1WHP4_9FIRM</name>
<evidence type="ECO:0000313" key="6">
    <source>
        <dbReference type="Proteomes" id="UP000886817"/>
    </source>
</evidence>
<evidence type="ECO:0000313" key="5">
    <source>
        <dbReference type="EMBL" id="HIX59238.1"/>
    </source>
</evidence>
<keyword evidence="3" id="KW-0472">Membrane</keyword>
<feature type="compositionally biased region" description="Basic and acidic residues" evidence="2">
    <location>
        <begin position="1"/>
        <end position="14"/>
    </location>
</feature>
<dbReference type="Pfam" id="PF12833">
    <property type="entry name" value="HTH_18"/>
    <property type="match status" value="1"/>
</dbReference>
<evidence type="ECO:0000259" key="4">
    <source>
        <dbReference type="PROSITE" id="PS01124"/>
    </source>
</evidence>
<dbReference type="InterPro" id="IPR018060">
    <property type="entry name" value="HTH_AraC"/>
</dbReference>
<reference evidence="5" key="2">
    <citation type="submission" date="2021-04" db="EMBL/GenBank/DDBJ databases">
        <authorList>
            <person name="Gilroy R."/>
        </authorList>
    </citation>
    <scope>NUCLEOTIDE SEQUENCE</scope>
    <source>
        <strain evidence="5">ChiSjej1B19-8411</strain>
    </source>
</reference>
<dbReference type="GO" id="GO:0043565">
    <property type="term" value="F:sequence-specific DNA binding"/>
    <property type="evidence" value="ECO:0007669"/>
    <property type="project" value="InterPro"/>
</dbReference>
<dbReference type="PANTHER" id="PTHR43280:SF28">
    <property type="entry name" value="HTH-TYPE TRANSCRIPTIONAL ACTIVATOR RHAS"/>
    <property type="match status" value="1"/>
</dbReference>
<feature type="transmembrane region" description="Helical" evidence="3">
    <location>
        <begin position="39"/>
        <end position="63"/>
    </location>
</feature>
<evidence type="ECO:0000256" key="3">
    <source>
        <dbReference type="SAM" id="Phobius"/>
    </source>
</evidence>
<feature type="region of interest" description="Disordered" evidence="2">
    <location>
        <begin position="1"/>
        <end position="20"/>
    </location>
</feature>
<gene>
    <name evidence="5" type="ORF">IAA45_05925</name>
</gene>
<keyword evidence="3" id="KW-1133">Transmembrane helix</keyword>
<evidence type="ECO:0000256" key="1">
    <source>
        <dbReference type="ARBA" id="ARBA00023125"/>
    </source>
</evidence>
<feature type="transmembrane region" description="Helical" evidence="3">
    <location>
        <begin position="75"/>
        <end position="96"/>
    </location>
</feature>
<feature type="domain" description="HTH araC/xylS-type" evidence="4">
    <location>
        <begin position="453"/>
        <end position="528"/>
    </location>
</feature>
<sequence length="528" mass="60122">MAGNQKGDRAEMKQKMKKDRKQSGQLLAQIKGGVHWKGAAALVVSLGLLLYLSVIQVYEIFYVQNLTGAEAYGRFLSNMLKCTLVVMLLALLWYFYAVQEYHGAINELKGILSVTGGVSETDPYSRNQELASLLDSANGVVRTNITYQTQLEDQKKLLMSNYIMRLMKGRVRDVSAVYDSSDVLGINLRSGNLQVIVFGIGESGEDAPSEEKVEQVYDMARLLIHKMVFAVFDGYLTEVDGMLSCLIFSQPGEQLDSRDCTVELQRITTLIQHIVQEKKGVFLRIAIGSVSVGISGIEKSFSEAMELFQYGEIMKEDEGVLVYREMPPVHVVDTDDYFWFKKEMQFMNCINAGDYENAATVFFEILDSEYLNNELPLKLVNCRMLGLINAMINAMGKIRLTVDRDFFERLNPWDTILNCTSIPELRRQAREIFTCINHYTENQKRQSSYSRMTEIVEYPKENYSDPNLNVSSVSDYFHLNASYLSRTFKKLMGVGLSDYIQWIRVEEAKELLKHTKLSISEISQKVGY</sequence>
<evidence type="ECO:0000256" key="2">
    <source>
        <dbReference type="SAM" id="MobiDB-lite"/>
    </source>
</evidence>
<dbReference type="AlphaFoldDB" id="A0A9D1WHP4"/>
<comment type="caution">
    <text evidence="5">The sequence shown here is derived from an EMBL/GenBank/DDBJ whole genome shotgun (WGS) entry which is preliminary data.</text>
</comment>
<dbReference type="EMBL" id="DXEX01000133">
    <property type="protein sequence ID" value="HIX59238.1"/>
    <property type="molecule type" value="Genomic_DNA"/>
</dbReference>
<dbReference type="Gene3D" id="1.10.10.60">
    <property type="entry name" value="Homeodomain-like"/>
    <property type="match status" value="2"/>
</dbReference>
<keyword evidence="1" id="KW-0238">DNA-binding</keyword>
<dbReference type="PANTHER" id="PTHR43280">
    <property type="entry name" value="ARAC-FAMILY TRANSCRIPTIONAL REGULATOR"/>
    <property type="match status" value="1"/>
</dbReference>
<organism evidence="5 6">
    <name type="scientific">Candidatus Blautia gallistercoris</name>
    <dbReference type="NCBI Taxonomy" id="2838490"/>
    <lineage>
        <taxon>Bacteria</taxon>
        <taxon>Bacillati</taxon>
        <taxon>Bacillota</taxon>
        <taxon>Clostridia</taxon>
        <taxon>Lachnospirales</taxon>
        <taxon>Lachnospiraceae</taxon>
        <taxon>Blautia</taxon>
    </lineage>
</organism>
<feature type="non-terminal residue" evidence="5">
    <location>
        <position position="528"/>
    </location>
</feature>
<dbReference type="PROSITE" id="PS01124">
    <property type="entry name" value="HTH_ARAC_FAMILY_2"/>
    <property type="match status" value="1"/>
</dbReference>
<dbReference type="Proteomes" id="UP000886817">
    <property type="component" value="Unassembled WGS sequence"/>
</dbReference>
<reference evidence="5" key="1">
    <citation type="journal article" date="2021" name="PeerJ">
        <title>Extensive microbial diversity within the chicken gut microbiome revealed by metagenomics and culture.</title>
        <authorList>
            <person name="Gilroy R."/>
            <person name="Ravi A."/>
            <person name="Getino M."/>
            <person name="Pursley I."/>
            <person name="Horton D.L."/>
            <person name="Alikhan N.F."/>
            <person name="Baker D."/>
            <person name="Gharbi K."/>
            <person name="Hall N."/>
            <person name="Watson M."/>
            <person name="Adriaenssens E.M."/>
            <person name="Foster-Nyarko E."/>
            <person name="Jarju S."/>
            <person name="Secka A."/>
            <person name="Antonio M."/>
            <person name="Oren A."/>
            <person name="Chaudhuri R.R."/>
            <person name="La Ragione R."/>
            <person name="Hildebrand F."/>
            <person name="Pallen M.J."/>
        </authorList>
    </citation>
    <scope>NUCLEOTIDE SEQUENCE</scope>
    <source>
        <strain evidence="5">ChiSjej1B19-8411</strain>
    </source>
</reference>
<proteinExistence type="predicted"/>
<accession>A0A9D1WHP4</accession>
<dbReference type="SMART" id="SM00342">
    <property type="entry name" value="HTH_ARAC"/>
    <property type="match status" value="1"/>
</dbReference>
<dbReference type="GO" id="GO:0003700">
    <property type="term" value="F:DNA-binding transcription factor activity"/>
    <property type="evidence" value="ECO:0007669"/>
    <property type="project" value="InterPro"/>
</dbReference>
<protein>
    <submittedName>
        <fullName evidence="5">Helix-turn-helix domain-containing protein</fullName>
    </submittedName>
</protein>